<dbReference type="NCBIfam" id="TIGR00449">
    <property type="entry name" value="tgt_general"/>
    <property type="match status" value="4"/>
</dbReference>
<keyword evidence="4" id="KW-0808">Transferase</keyword>
<evidence type="ECO:0000256" key="1">
    <source>
        <dbReference type="ARBA" id="ARBA00022833"/>
    </source>
</evidence>
<accession>A0A4Q9KUN3</accession>
<evidence type="ECO:0000256" key="2">
    <source>
        <dbReference type="SAM" id="MobiDB-lite"/>
    </source>
</evidence>
<dbReference type="Proteomes" id="UP000292362">
    <property type="component" value="Unassembled WGS sequence"/>
</dbReference>
<evidence type="ECO:0000313" key="4">
    <source>
        <dbReference type="EMBL" id="TBT97699.1"/>
    </source>
</evidence>
<dbReference type="AlphaFoldDB" id="A0A4Q9KUN3"/>
<gene>
    <name evidence="4" type="ORF">CWI37_2124p0010</name>
</gene>
<dbReference type="InterPro" id="IPR036511">
    <property type="entry name" value="TGT-like_sf"/>
</dbReference>
<reference evidence="4 5" key="1">
    <citation type="submission" date="2017-12" db="EMBL/GenBank/DDBJ databases">
        <authorList>
            <person name="Pombert J.-F."/>
            <person name="Haag K.L."/>
            <person name="Ebert D."/>
        </authorList>
    </citation>
    <scope>NUCLEOTIDE SEQUENCE [LARGE SCALE GENOMIC DNA]</scope>
    <source>
        <strain evidence="4">FI-OER-3-3</strain>
    </source>
</reference>
<dbReference type="EMBL" id="PITJ01002124">
    <property type="protein sequence ID" value="TBT97699.1"/>
    <property type="molecule type" value="Genomic_DNA"/>
</dbReference>
<protein>
    <submittedName>
        <fullName evidence="4">Queuine tRNA-ribosyltransferase</fullName>
    </submittedName>
</protein>
<evidence type="ECO:0000259" key="3">
    <source>
        <dbReference type="Pfam" id="PF01702"/>
    </source>
</evidence>
<feature type="domain" description="tRNA-guanine(15) transglycosylase-like" evidence="3">
    <location>
        <begin position="407"/>
        <end position="596"/>
    </location>
</feature>
<evidence type="ECO:0000313" key="5">
    <source>
        <dbReference type="Proteomes" id="UP000292362"/>
    </source>
</evidence>
<dbReference type="PANTHER" id="PTHR43530:SF1">
    <property type="entry name" value="QUEUINE TRNA-RIBOSYLTRANSFERASE CATALYTIC SUBUNIT 1"/>
    <property type="match status" value="1"/>
</dbReference>
<feature type="domain" description="tRNA-guanine(15) transglycosylase-like" evidence="3">
    <location>
        <begin position="243"/>
        <end position="326"/>
    </location>
</feature>
<organism evidence="4 5">
    <name type="scientific">Hamiltosporidium tvaerminnensis</name>
    <dbReference type="NCBI Taxonomy" id="1176355"/>
    <lineage>
        <taxon>Eukaryota</taxon>
        <taxon>Fungi</taxon>
        <taxon>Fungi incertae sedis</taxon>
        <taxon>Microsporidia</taxon>
        <taxon>Dubosqiidae</taxon>
        <taxon>Hamiltosporidium</taxon>
    </lineage>
</organism>
<dbReference type="VEuPathDB" id="MicrosporidiaDB:CWI37_2124p0010"/>
<dbReference type="GO" id="GO:0006400">
    <property type="term" value="P:tRNA modification"/>
    <property type="evidence" value="ECO:0007669"/>
    <property type="project" value="InterPro"/>
</dbReference>
<keyword evidence="1" id="KW-0862">Zinc</keyword>
<dbReference type="PANTHER" id="PTHR43530">
    <property type="entry name" value="QUEUINE TRNA-RIBOSYLTRANSFERASE CATALYTIC SUBUNIT 1"/>
    <property type="match status" value="1"/>
</dbReference>
<sequence>MKKIGKFLIKKNCVTSNARTSTLQLSHGTLNLPKFMPVATYGCMKGVLHSQLHNTIILSNTYHLRNLNRNLHQFTRYNHNILTDSGGFQIVSLNDNIISEEGVTFHEKYKGKVTDKNNTESAKFNEDNEVNKDVRDKGSKEDKNNAESEKFNEDKELNKNVRDKGSKEDKNNTESEKLNEDKEVNKDVNGKGTKKDKNNTESDKYSKDTEESKDINGEDYLKIQQCVKSNISNTNNNTPLYSTLLTPEISIQIQNKLNSDIMMQLDDVRNPLSTYNDIECAMYRSLRWLDRCILEHKNTHQLLFPIIQGGLFKDLRIISTTEIKKRLLFYNEEEFCKMGVNESTNEQQGLNNNTDMQQGLNDSTNEQQGLSNNTSEQQGLNDSTNKQQGVSNSTPITTINTPKVNMCRGVAIGGLSGGEDKNHFCDVISLCVSILGPNIPKYVMGVGYPEDVLVCICLGIDMMDCVYPTRTARFGIALTDKGCIKVNTVEWNTSDRCVGTDISNISSPITNTSISNPTSIAPTYSPIYPIDPTCKCYCCLNYNIQYLKTLKNTTNLCILLTLHNLFYMENFIDRIRISIENNRLNIFVKEYVKNRYNNQPPEWFIRAMKSVNLM</sequence>
<dbReference type="SUPFAM" id="SSF51713">
    <property type="entry name" value="tRNA-guanine transglycosylase"/>
    <property type="match status" value="2"/>
</dbReference>
<feature type="region of interest" description="Disordered" evidence="2">
    <location>
        <begin position="343"/>
        <end position="397"/>
    </location>
</feature>
<dbReference type="GO" id="GO:0008479">
    <property type="term" value="F:tRNA-guanosine(34) queuine transglycosylase activity"/>
    <property type="evidence" value="ECO:0007669"/>
    <property type="project" value="TreeGrafter"/>
</dbReference>
<feature type="domain" description="tRNA-guanine(15) transglycosylase-like" evidence="3">
    <location>
        <begin position="17"/>
        <end position="125"/>
    </location>
</feature>
<dbReference type="Gene3D" id="3.20.20.105">
    <property type="entry name" value="Queuine tRNA-ribosyltransferase-like"/>
    <property type="match status" value="1"/>
</dbReference>
<dbReference type="InterPro" id="IPR002616">
    <property type="entry name" value="tRNA_ribo_trans-like"/>
</dbReference>
<proteinExistence type="predicted"/>
<name>A0A4Q9KUN3_9MICR</name>
<feature type="region of interest" description="Disordered" evidence="2">
    <location>
        <begin position="119"/>
        <end position="212"/>
    </location>
</feature>
<dbReference type="GO" id="GO:0005829">
    <property type="term" value="C:cytosol"/>
    <property type="evidence" value="ECO:0007669"/>
    <property type="project" value="TreeGrafter"/>
</dbReference>
<dbReference type="Pfam" id="PF01702">
    <property type="entry name" value="TGT"/>
    <property type="match status" value="3"/>
</dbReference>
<comment type="caution">
    <text evidence="4">The sequence shown here is derived from an EMBL/GenBank/DDBJ whole genome shotgun (WGS) entry which is preliminary data.</text>
</comment>